<dbReference type="SUPFAM" id="SSF52317">
    <property type="entry name" value="Class I glutamine amidotransferase-like"/>
    <property type="match status" value="1"/>
</dbReference>
<accession>A0A0M0KKH8</accession>
<dbReference type="PANTHER" id="PTHR36447">
    <property type="entry name" value="BETA-GALACTOSIDASE GANA"/>
    <property type="match status" value="1"/>
</dbReference>
<gene>
    <name evidence="13" type="ORF">AMD02_09670</name>
</gene>
<dbReference type="Pfam" id="PF08533">
    <property type="entry name" value="Glyco_hydro_42C"/>
    <property type="match status" value="1"/>
</dbReference>
<dbReference type="Gene3D" id="2.60.40.1180">
    <property type="entry name" value="Golgi alpha-mannosidase II"/>
    <property type="match status" value="1"/>
</dbReference>
<feature type="active site" description="Nucleophile" evidence="7">
    <location>
        <position position="322"/>
    </location>
</feature>
<dbReference type="GeneID" id="87597588"/>
<dbReference type="PATRIC" id="fig|136160.3.peg.2304"/>
<evidence type="ECO:0000259" key="10">
    <source>
        <dbReference type="Pfam" id="PF02449"/>
    </source>
</evidence>
<feature type="active site" description="Proton donor" evidence="7">
    <location>
        <position position="158"/>
    </location>
</feature>
<comment type="caution">
    <text evidence="13">The sequence shown here is derived from an EMBL/GenBank/DDBJ whole genome shotgun (WGS) entry which is preliminary data.</text>
</comment>
<evidence type="ECO:0000256" key="4">
    <source>
        <dbReference type="ARBA" id="ARBA00022801"/>
    </source>
</evidence>
<keyword evidence="4 6" id="KW-0378">Hydrolase</keyword>
<dbReference type="GO" id="GO:0004565">
    <property type="term" value="F:beta-galactosidase activity"/>
    <property type="evidence" value="ECO:0007669"/>
    <property type="project" value="UniProtKB-EC"/>
</dbReference>
<organism evidence="13">
    <name type="scientific">Halalkalibacterium halodurans</name>
    <name type="common">Bacillus halodurans</name>
    <dbReference type="NCBI Taxonomy" id="86665"/>
    <lineage>
        <taxon>Bacteria</taxon>
        <taxon>Bacillati</taxon>
        <taxon>Bacillota</taxon>
        <taxon>Bacilli</taxon>
        <taxon>Bacillales</taxon>
        <taxon>Bacillaceae</taxon>
        <taxon>Halalkalibacterium (ex Joshi et al. 2022)</taxon>
    </lineage>
</organism>
<feature type="binding site" evidence="8">
    <location>
        <position position="330"/>
    </location>
    <ligand>
        <name>substrate</name>
    </ligand>
</feature>
<dbReference type="AlphaFoldDB" id="A0A0M0KKH8"/>
<evidence type="ECO:0000256" key="8">
    <source>
        <dbReference type="PIRSR" id="PIRSR001084-2"/>
    </source>
</evidence>
<dbReference type="InterPro" id="IPR029062">
    <property type="entry name" value="Class_I_gatase-like"/>
</dbReference>
<feature type="binding site" evidence="9">
    <location>
        <position position="168"/>
    </location>
    <ligand>
        <name>Zn(2+)</name>
        <dbReference type="ChEBI" id="CHEBI:29105"/>
    </ligand>
</feature>
<evidence type="ECO:0000256" key="6">
    <source>
        <dbReference type="PIRNR" id="PIRNR001084"/>
    </source>
</evidence>
<keyword evidence="9" id="KW-0862">Zinc</keyword>
<dbReference type="InterPro" id="IPR013529">
    <property type="entry name" value="Glyco_hydro_42_N"/>
</dbReference>
<feature type="domain" description="Glycoside hydrolase family 42 N-terminal" evidence="10">
    <location>
        <begin position="20"/>
        <end position="401"/>
    </location>
</feature>
<dbReference type="PANTHER" id="PTHR36447:SF1">
    <property type="entry name" value="BETA-GALACTOSIDASE GANA"/>
    <property type="match status" value="1"/>
</dbReference>
<feature type="binding site" evidence="9">
    <location>
        <position position="163"/>
    </location>
    <ligand>
        <name>Zn(2+)</name>
        <dbReference type="ChEBI" id="CHEBI:29105"/>
    </ligand>
</feature>
<evidence type="ECO:0000256" key="2">
    <source>
        <dbReference type="ARBA" id="ARBA00005940"/>
    </source>
</evidence>
<dbReference type="PIRSF" id="PIRSF001084">
    <property type="entry name" value="B-galactosidase"/>
    <property type="match status" value="1"/>
</dbReference>
<dbReference type="Gene3D" id="3.40.50.880">
    <property type="match status" value="1"/>
</dbReference>
<proteinExistence type="inferred from homology"/>
<reference evidence="13" key="1">
    <citation type="submission" date="2015-08" db="EMBL/GenBank/DDBJ databases">
        <title>Complete DNA Sequence of Pseudomonas syringae pv. actinidiae, the Causal Agent of Kiwifruit Canker Disease.</title>
        <authorList>
            <person name="Rikkerink E.H.A."/>
            <person name="Fineran P.C."/>
        </authorList>
    </citation>
    <scope>NUCLEOTIDE SEQUENCE</scope>
    <source>
        <strain evidence="13">DSM 13666</strain>
    </source>
</reference>
<keyword evidence="9" id="KW-0479">Metal-binding</keyword>
<evidence type="ECO:0000256" key="7">
    <source>
        <dbReference type="PIRSR" id="PIRSR001084-1"/>
    </source>
</evidence>
<evidence type="ECO:0000256" key="1">
    <source>
        <dbReference type="ARBA" id="ARBA00001412"/>
    </source>
</evidence>
<feature type="domain" description="Beta-galactosidase C-terminal" evidence="12">
    <location>
        <begin position="627"/>
        <end position="682"/>
    </location>
</feature>
<comment type="similarity">
    <text evidence="2 6">Belongs to the glycosyl hydrolase 42 family.</text>
</comment>
<protein>
    <recommendedName>
        <fullName evidence="3 6">Beta-galactosidase</fullName>
        <shortName evidence="6">Beta-gal</shortName>
        <ecNumber evidence="3 6">3.2.1.23</ecNumber>
    </recommendedName>
</protein>
<sequence length="689" mass="79534">MSIHGKTFVTKAKHMLHGGDYNPDQWLDRPDILADDLHLMKLSHSNTFSVGIFAWSTLEPKEGVYHFEWLDDIFENIHKIGGNIILATPSGARPAWLSQKYPEVLRVDENRVKQLHGGRHNHCFTSEVYRKKTQQINRLLAKRYGNHPALLMWHISNEYSGECHCEKCQEAFRDWLKSTYNNDLDALNKAWWTSFWSHTYTDWSQIESPSPIGEKGVHGLNLDWRRFVTDQTISFFENEIVPLKELTPEIPITTNFMADTFDLIPFQALDYSKFAKHLDVISWDAYPAWHNDWESTADLAMKVGFINDLYRSLKQQPFLLMESTPSKVNWHDVNKAKRPGMHLLSSMQMIAHGSDSILYFQWRKSRGSSEKFHGAVVDHDNSPNNRVFQDVSEVGGTLEKLAPVVGTNRTSEVAILFDWENHWALGDAQGFGMKSKRYPQTLQQHYRTFWERDIPVDVITKEQNFSAYRLLIVPMLYLASEETIARLKSYVAHGGTLVMTYISGIVNEHDLTYTGGWPKDLQDIFGMRPLETDTLYPSDRNYVTYQDKTYPIKDYATIIELESAQAEGFYKEDFYAKLPAVTSHSYKGGKAYYIGARLDDEFHRDFYSRLMTDLSLTSVLPVNHGPGVSVQARRDTVTDYVFVMNFTEEKQTVTIQSEVQDLVTKENVPAEFTLKPYEVKILVYSKSNK</sequence>
<dbReference type="RefSeq" id="WP_053431163.1">
    <property type="nucleotide sequence ID" value="NZ_CP040441.1"/>
</dbReference>
<dbReference type="Gene3D" id="3.20.20.80">
    <property type="entry name" value="Glycosidases"/>
    <property type="match status" value="1"/>
</dbReference>
<evidence type="ECO:0000259" key="12">
    <source>
        <dbReference type="Pfam" id="PF08533"/>
    </source>
</evidence>
<feature type="binding site" evidence="8">
    <location>
        <position position="119"/>
    </location>
    <ligand>
        <name>substrate</name>
    </ligand>
</feature>
<dbReference type="InterPro" id="IPR003476">
    <property type="entry name" value="Glyco_hydro_42"/>
</dbReference>
<feature type="binding site" evidence="8">
    <location>
        <position position="157"/>
    </location>
    <ligand>
        <name>substrate</name>
    </ligand>
</feature>
<evidence type="ECO:0000256" key="9">
    <source>
        <dbReference type="PIRSR" id="PIRSR001084-3"/>
    </source>
</evidence>
<dbReference type="GO" id="GO:0046872">
    <property type="term" value="F:metal ion binding"/>
    <property type="evidence" value="ECO:0007669"/>
    <property type="project" value="UniProtKB-KW"/>
</dbReference>
<feature type="domain" description="Beta-galactosidase trimerisation" evidence="11">
    <location>
        <begin position="412"/>
        <end position="616"/>
    </location>
</feature>
<dbReference type="EC" id="3.2.1.23" evidence="3 6"/>
<feature type="binding site" evidence="9">
    <location>
        <position position="165"/>
    </location>
    <ligand>
        <name>Zn(2+)</name>
        <dbReference type="ChEBI" id="CHEBI:29105"/>
    </ligand>
</feature>
<comment type="catalytic activity">
    <reaction evidence="1 6">
        <text>Hydrolysis of terminal non-reducing beta-D-galactose residues in beta-D-galactosides.</text>
        <dbReference type="EC" id="3.2.1.23"/>
    </reaction>
</comment>
<dbReference type="GO" id="GO:0009341">
    <property type="term" value="C:beta-galactosidase complex"/>
    <property type="evidence" value="ECO:0007669"/>
    <property type="project" value="InterPro"/>
</dbReference>
<keyword evidence="5 6" id="KW-0326">Glycosidase</keyword>
<dbReference type="GO" id="GO:0006012">
    <property type="term" value="P:galactose metabolic process"/>
    <property type="evidence" value="ECO:0007669"/>
    <property type="project" value="InterPro"/>
</dbReference>
<evidence type="ECO:0000256" key="5">
    <source>
        <dbReference type="ARBA" id="ARBA00023295"/>
    </source>
</evidence>
<dbReference type="InterPro" id="IPR013780">
    <property type="entry name" value="Glyco_hydro_b"/>
</dbReference>
<dbReference type="InterPro" id="IPR013739">
    <property type="entry name" value="Beta_galactosidase_C"/>
</dbReference>
<dbReference type="CDD" id="cd03143">
    <property type="entry name" value="A4_beta-galactosidase_middle_domain"/>
    <property type="match status" value="1"/>
</dbReference>
<dbReference type="Pfam" id="PF08532">
    <property type="entry name" value="Glyco_hydro_42M"/>
    <property type="match status" value="1"/>
</dbReference>
<evidence type="ECO:0000256" key="3">
    <source>
        <dbReference type="ARBA" id="ARBA00012756"/>
    </source>
</evidence>
<evidence type="ECO:0000259" key="11">
    <source>
        <dbReference type="Pfam" id="PF08532"/>
    </source>
</evidence>
<name>A0A0M0KKH8_ALKHA</name>
<evidence type="ECO:0000313" key="13">
    <source>
        <dbReference type="EMBL" id="KOO39092.1"/>
    </source>
</evidence>
<dbReference type="InterPro" id="IPR013738">
    <property type="entry name" value="Beta_galactosidase_Trimer"/>
</dbReference>
<dbReference type="SUPFAM" id="SSF51445">
    <property type="entry name" value="(Trans)glycosidases"/>
    <property type="match status" value="1"/>
</dbReference>
<dbReference type="EMBL" id="LILD01000001">
    <property type="protein sequence ID" value="KOO39092.1"/>
    <property type="molecule type" value="Genomic_DNA"/>
</dbReference>
<dbReference type="Pfam" id="PF02449">
    <property type="entry name" value="Glyco_hydro_42"/>
    <property type="match status" value="1"/>
</dbReference>
<feature type="binding site" evidence="9">
    <location>
        <position position="123"/>
    </location>
    <ligand>
        <name>Zn(2+)</name>
        <dbReference type="ChEBI" id="CHEBI:29105"/>
    </ligand>
</feature>
<dbReference type="InterPro" id="IPR017853">
    <property type="entry name" value="GH"/>
</dbReference>